<reference evidence="1 2" key="1">
    <citation type="journal article" date="2018" name="PLoS Genet.">
        <title>Population sequencing reveals clonal diversity and ancestral inbreeding in the grapevine cultivar Chardonnay.</title>
        <authorList>
            <person name="Roach M.J."/>
            <person name="Johnson D.L."/>
            <person name="Bohlmann J."/>
            <person name="van Vuuren H.J."/>
            <person name="Jones S.J."/>
            <person name="Pretorius I.S."/>
            <person name="Schmidt S.A."/>
            <person name="Borneman A.R."/>
        </authorList>
    </citation>
    <scope>NUCLEOTIDE SEQUENCE [LARGE SCALE GENOMIC DNA]</scope>
    <source>
        <strain evidence="2">cv. Chardonnay</strain>
        <tissue evidence="1">Leaf</tissue>
    </source>
</reference>
<sequence length="202" mass="23040">MNLEILETKIPEILTHEQARSSKSRNWRSAAQEILDMEFLLDCVPCFCFCELKLRRNAIIVLAFLASGKSGFEILLGHKLSKQTNFLVLILQLLVSEMDVEVGKSTEPPEIFKERTLLIREALIFLNRLVSNPSYSTAVLRVLTSSRDVASLTIDIANRLSRVGQGHWQSDNAARQMRESEIVDLARVFRKRVFSYLGDKRS</sequence>
<name>A0A438H7N9_VITVI</name>
<dbReference type="PANTHER" id="PTHR35761">
    <property type="entry name" value="ATR INTERACTING PROTEIN"/>
    <property type="match status" value="1"/>
</dbReference>
<dbReference type="Proteomes" id="UP000288805">
    <property type="component" value="Unassembled WGS sequence"/>
</dbReference>
<comment type="caution">
    <text evidence="1">The sequence shown here is derived from an EMBL/GenBank/DDBJ whole genome shotgun (WGS) entry which is preliminary data.</text>
</comment>
<organism evidence="1 2">
    <name type="scientific">Vitis vinifera</name>
    <name type="common">Grape</name>
    <dbReference type="NCBI Taxonomy" id="29760"/>
    <lineage>
        <taxon>Eukaryota</taxon>
        <taxon>Viridiplantae</taxon>
        <taxon>Streptophyta</taxon>
        <taxon>Embryophyta</taxon>
        <taxon>Tracheophyta</taxon>
        <taxon>Spermatophyta</taxon>
        <taxon>Magnoliopsida</taxon>
        <taxon>eudicotyledons</taxon>
        <taxon>Gunneridae</taxon>
        <taxon>Pentapetalae</taxon>
        <taxon>rosids</taxon>
        <taxon>Vitales</taxon>
        <taxon>Vitaceae</taxon>
        <taxon>Viteae</taxon>
        <taxon>Vitis</taxon>
    </lineage>
</organism>
<dbReference type="EMBL" id="QGNW01000264">
    <property type="protein sequence ID" value="RVW80576.1"/>
    <property type="molecule type" value="Genomic_DNA"/>
</dbReference>
<dbReference type="AlphaFoldDB" id="A0A438H7N9"/>
<proteinExistence type="predicted"/>
<evidence type="ECO:0000313" key="1">
    <source>
        <dbReference type="EMBL" id="RVW80576.1"/>
    </source>
</evidence>
<dbReference type="GO" id="GO:0006974">
    <property type="term" value="P:DNA damage response"/>
    <property type="evidence" value="ECO:0007669"/>
    <property type="project" value="InterPro"/>
</dbReference>
<dbReference type="InterPro" id="IPR044952">
    <property type="entry name" value="SUV2"/>
</dbReference>
<gene>
    <name evidence="1" type="ORF">CK203_051267</name>
</gene>
<evidence type="ECO:0000313" key="2">
    <source>
        <dbReference type="Proteomes" id="UP000288805"/>
    </source>
</evidence>
<protein>
    <submittedName>
        <fullName evidence="1">Uncharacterized protein</fullName>
    </submittedName>
</protein>
<dbReference type="PANTHER" id="PTHR35761:SF1">
    <property type="entry name" value="PROTEIN SENSITIVE TO UV 2"/>
    <property type="match status" value="1"/>
</dbReference>
<accession>A0A438H7N9</accession>